<dbReference type="PANTHER" id="PTHR47027:SF29">
    <property type="entry name" value="C2H2-TYPE DOMAIN-CONTAINING PROTEIN"/>
    <property type="match status" value="1"/>
</dbReference>
<dbReference type="PROSITE" id="PS51031">
    <property type="entry name" value="BESS"/>
    <property type="match status" value="1"/>
</dbReference>
<feature type="region of interest" description="Disordered" evidence="2">
    <location>
        <begin position="1"/>
        <end position="21"/>
    </location>
</feature>
<dbReference type="InterPro" id="IPR048365">
    <property type="entry name" value="TNP-like_RNaseH_N"/>
</dbReference>
<dbReference type="Pfam" id="PF21788">
    <property type="entry name" value="TNP-like_GBD"/>
    <property type="match status" value="1"/>
</dbReference>
<comment type="subcellular location">
    <subcellularLocation>
        <location evidence="1">Nucleus</location>
    </subcellularLocation>
</comment>
<name>A0ABQ8SBH9_PERAM</name>
<keyword evidence="1" id="KW-0539">Nucleus</keyword>
<feature type="domain" description="BESS" evidence="3">
    <location>
        <begin position="470"/>
        <end position="509"/>
    </location>
</feature>
<feature type="region of interest" description="Disordered" evidence="2">
    <location>
        <begin position="397"/>
        <end position="451"/>
    </location>
</feature>
<protein>
    <recommendedName>
        <fullName evidence="3">BESS domain-containing protein</fullName>
    </recommendedName>
</protein>
<dbReference type="Proteomes" id="UP001148838">
    <property type="component" value="Unassembled WGS sequence"/>
</dbReference>
<evidence type="ECO:0000313" key="5">
    <source>
        <dbReference type="Proteomes" id="UP001148838"/>
    </source>
</evidence>
<comment type="caution">
    <text evidence="4">The sequence shown here is derived from an EMBL/GenBank/DDBJ whole genome shotgun (WGS) entry which is preliminary data.</text>
</comment>
<proteinExistence type="predicted"/>
<reference evidence="4 5" key="1">
    <citation type="journal article" date="2022" name="Allergy">
        <title>Genome assembly and annotation of Periplaneta americana reveal a comprehensive cockroach allergen profile.</title>
        <authorList>
            <person name="Wang L."/>
            <person name="Xiong Q."/>
            <person name="Saelim N."/>
            <person name="Wang L."/>
            <person name="Nong W."/>
            <person name="Wan A.T."/>
            <person name="Shi M."/>
            <person name="Liu X."/>
            <person name="Cao Q."/>
            <person name="Hui J.H.L."/>
            <person name="Sookrung N."/>
            <person name="Leung T.F."/>
            <person name="Tungtrongchitr A."/>
            <person name="Tsui S.K.W."/>
        </authorList>
    </citation>
    <scope>NUCLEOTIDE SEQUENCE [LARGE SCALE GENOMIC DNA]</scope>
    <source>
        <strain evidence="4">PWHHKU_190912</strain>
    </source>
</reference>
<dbReference type="InterPro" id="IPR004210">
    <property type="entry name" value="BESS_motif"/>
</dbReference>
<dbReference type="InterPro" id="IPR048366">
    <property type="entry name" value="TNP-like_GBD"/>
</dbReference>
<dbReference type="InterPro" id="IPR000477">
    <property type="entry name" value="RT_dom"/>
</dbReference>
<evidence type="ECO:0000259" key="3">
    <source>
        <dbReference type="PROSITE" id="PS51031"/>
    </source>
</evidence>
<organism evidence="4 5">
    <name type="scientific">Periplaneta americana</name>
    <name type="common">American cockroach</name>
    <name type="synonym">Blatta americana</name>
    <dbReference type="NCBI Taxonomy" id="6978"/>
    <lineage>
        <taxon>Eukaryota</taxon>
        <taxon>Metazoa</taxon>
        <taxon>Ecdysozoa</taxon>
        <taxon>Arthropoda</taxon>
        <taxon>Hexapoda</taxon>
        <taxon>Insecta</taxon>
        <taxon>Pterygota</taxon>
        <taxon>Neoptera</taxon>
        <taxon>Polyneoptera</taxon>
        <taxon>Dictyoptera</taxon>
        <taxon>Blattodea</taxon>
        <taxon>Blattoidea</taxon>
        <taxon>Blattidae</taxon>
        <taxon>Blattinae</taxon>
        <taxon>Periplaneta</taxon>
    </lineage>
</organism>
<evidence type="ECO:0000313" key="4">
    <source>
        <dbReference type="EMBL" id="KAJ4431047.1"/>
    </source>
</evidence>
<dbReference type="EMBL" id="JAJSOF020000031">
    <property type="protein sequence ID" value="KAJ4431047.1"/>
    <property type="molecule type" value="Genomic_DNA"/>
</dbReference>
<dbReference type="Pfam" id="PF02944">
    <property type="entry name" value="BESS"/>
    <property type="match status" value="1"/>
</dbReference>
<sequence>MQQKDEKEFEPYESQNETKSEELKPANQALVFTIRGLQTKYKQIIGYFLSNNSTPGDVLKDLLSEAIREFRKCGYFPKVVVSDQAASNIRMRNLLGCEVDKPFIEIDGKIVYFFHDTPHLLKSVRNNFKWHDLSYKDEVYKWQHVVELYNKDKDINPLLCQNLRQKHIELSPFSPMRVCLSAQVLSHSVSKAIKTHVSFQSLPEEALQTAEFIELVERGFDYFNSSTMNDDKSSRRALQTTSCHWTTLQKLEITKKEIEESSFRICSDYPATENSFVGTAELEEDNHDQCMIPDNALTYVTRWACSRIPHETCKLELASFKSENLRGIYQHIANKNSRRAKTDQPAAGLMATCRSRGGRSSNQNRGIMRLACLQSSETGAQTSIDDNVDSVLVNEDVQGDESQQPQQQQQEYVHNDVSSASNETEFSEKSCKTGQGKRQSRKRSNGNEFRDMFLENERKRIALLETASEEDVDMMFLQSLLPDIKSLLRTEKLRLRMDMQKLVYETVIRNNTPLPPSSWDSIYASSSAVSTPVAMSSHHEEPNEDNRQGLELNGLHELLVYADDVNMLGENTQTIKENTEILLEASKAIGLEVNPEKTKYMIMSRDQNIVRNGNIKIGDLSFEEVEKFKYLGATVTNINDIREEIKRRINMGNACYYSVEKLFSSSLLSKNLKGRIYKTVILPVLLYGCETWTLTLREEHRLRVFENKVLRKIFGAKRDEVTGEWRKLHNTELHALYSSPNN</sequence>
<gene>
    <name evidence="4" type="ORF">ANN_19640</name>
</gene>
<dbReference type="PANTHER" id="PTHR47027">
    <property type="entry name" value="REVERSE TRANSCRIPTASE DOMAIN-CONTAINING PROTEIN"/>
    <property type="match status" value="1"/>
</dbReference>
<evidence type="ECO:0000256" key="2">
    <source>
        <dbReference type="SAM" id="MobiDB-lite"/>
    </source>
</evidence>
<accession>A0ABQ8SBH9</accession>
<dbReference type="Pfam" id="PF00078">
    <property type="entry name" value="RVT_1"/>
    <property type="match status" value="1"/>
</dbReference>
<dbReference type="Pfam" id="PF21787">
    <property type="entry name" value="TNP-like_RNaseH_N"/>
    <property type="match status" value="1"/>
</dbReference>
<evidence type="ECO:0000256" key="1">
    <source>
        <dbReference type="PROSITE-ProRule" id="PRU00371"/>
    </source>
</evidence>
<keyword evidence="5" id="KW-1185">Reference proteome</keyword>